<reference evidence="2 3" key="1">
    <citation type="journal article" date="2018" name="Elife">
        <title>Discovery and characterization of a prevalent human gut bacterial enzyme sufficient for the inactivation of a family of plant toxins.</title>
        <authorList>
            <person name="Koppel N."/>
            <person name="Bisanz J.E."/>
            <person name="Pandelia M.E."/>
            <person name="Turnbaugh P.J."/>
            <person name="Balskus E.P."/>
        </authorList>
    </citation>
    <scope>NUCLEOTIDE SEQUENCE [LARGE SCALE GENOMIC DNA]</scope>
    <source>
        <strain evidence="3">anaerobia AP69FAA</strain>
    </source>
</reference>
<dbReference type="Proteomes" id="UP000253792">
    <property type="component" value="Unassembled WGS sequence"/>
</dbReference>
<comment type="caution">
    <text evidence="2">The sequence shown here is derived from an EMBL/GenBank/DDBJ whole genome shotgun (WGS) entry which is preliminary data.</text>
</comment>
<evidence type="ECO:0000313" key="2">
    <source>
        <dbReference type="EMBL" id="RDB57324.1"/>
    </source>
</evidence>
<evidence type="ECO:0000256" key="1">
    <source>
        <dbReference type="SAM" id="MobiDB-lite"/>
    </source>
</evidence>
<name>A0A369LDS1_9ACTN</name>
<gene>
    <name evidence="2" type="ORF">C1880_00400</name>
</gene>
<dbReference type="RefSeq" id="WP_114619884.1">
    <property type="nucleotide sequence ID" value="NZ_PPTP01000001.1"/>
</dbReference>
<dbReference type="OrthoDB" id="3199401at2"/>
<proteinExistence type="predicted"/>
<keyword evidence="3" id="KW-1185">Reference proteome</keyword>
<evidence type="ECO:0000313" key="3">
    <source>
        <dbReference type="Proteomes" id="UP000253792"/>
    </source>
</evidence>
<sequence>MGLFKSKRDIPDEEIYRPGDRYFDPELVKSSDLMRRWSDLYNAHEASTHVVEEGYTAEIAVVGTLYDTFYMTGDVDVPGAVEMCFTPEQIREHPEYVTYNAFIPPHQLGYTMDEVDTSRTHCSVVNYVAVPEGYSVALGQDGRLHLYDPQDNVCCVTMPKMFQPWFDIESPMGHIGTQARRRYLVSTRSPFEDVGHAAHRFAEHDDPETGEHWIDTDAHAMRAPSIAEDEPVQAEAPSCARALPRKG</sequence>
<protein>
    <submittedName>
        <fullName evidence="2">Uncharacterized protein</fullName>
    </submittedName>
</protein>
<dbReference type="AlphaFoldDB" id="A0A369LDS1"/>
<dbReference type="EMBL" id="PPTP01000001">
    <property type="protein sequence ID" value="RDB57324.1"/>
    <property type="molecule type" value="Genomic_DNA"/>
</dbReference>
<organism evidence="2 3">
    <name type="scientific">Senegalimassilia anaerobia</name>
    <dbReference type="NCBI Taxonomy" id="1473216"/>
    <lineage>
        <taxon>Bacteria</taxon>
        <taxon>Bacillati</taxon>
        <taxon>Actinomycetota</taxon>
        <taxon>Coriobacteriia</taxon>
        <taxon>Coriobacteriales</taxon>
        <taxon>Coriobacteriaceae</taxon>
        <taxon>Senegalimassilia</taxon>
    </lineage>
</organism>
<feature type="region of interest" description="Disordered" evidence="1">
    <location>
        <begin position="226"/>
        <end position="247"/>
    </location>
</feature>
<accession>A0A369LDS1</accession>